<dbReference type="PANTHER" id="PTHR12400:SF21">
    <property type="entry name" value="KINASE"/>
    <property type="match status" value="1"/>
</dbReference>
<keyword evidence="7" id="KW-1185">Reference proteome</keyword>
<feature type="region of interest" description="Disordered" evidence="5">
    <location>
        <begin position="366"/>
        <end position="479"/>
    </location>
</feature>
<evidence type="ECO:0000256" key="2">
    <source>
        <dbReference type="ARBA" id="ARBA00022679"/>
    </source>
</evidence>
<sequence>MLVSGARRTSYPGAGAHSSDLSFSSANSSQFEELFEYSFDKGFVVDSGGGGSAEVMVYSLGWGMGEPERRGADRKRGQPAPVTVVHTPLSPDEGHEVDVLPLHNQVGGHTRLLVLNDSTVIKPLNIRELHFYQNIPEDIQNFVPRYKGVMQASNTGGPKLDKRYSPCFRDENGRKQSLGGKRKRDDVFKFKVHRNGNASEVLKSIAHMDNSNKQYFLMMENITSSYRRPCVLDLKMGTRQHGDDATAEKRSKQIAKCAASTSATLGVRLCGMQVYVPETGACVRRDKYWGRALTESGLREALRDFFAAGAGLRARVVRQVLRDLDALRRAIAKQTSYRFYSCSLLIVYEGDVETALAEEARGVTTEYDADASSSSAELAPSPGHFDMSTLHDEISTEPGAREPFRPHSEETMGGYEDGEVAGHSPRRQPPSPDSADSWMAYSSTSSESWRGEAEAEPEPASGKRARTWAPRPARPPPDERVDIRMIDFAHTAYAGAAAESPLATSTPHHGPDCGFLTGIDSLKRLLTEILPPQPYS</sequence>
<organism evidence="6 7">
    <name type="scientific">Spodoptera littoralis</name>
    <name type="common">Egyptian cotton leafworm</name>
    <dbReference type="NCBI Taxonomy" id="7109"/>
    <lineage>
        <taxon>Eukaryota</taxon>
        <taxon>Metazoa</taxon>
        <taxon>Ecdysozoa</taxon>
        <taxon>Arthropoda</taxon>
        <taxon>Hexapoda</taxon>
        <taxon>Insecta</taxon>
        <taxon>Pterygota</taxon>
        <taxon>Neoptera</taxon>
        <taxon>Endopterygota</taxon>
        <taxon>Lepidoptera</taxon>
        <taxon>Glossata</taxon>
        <taxon>Ditrysia</taxon>
        <taxon>Noctuoidea</taxon>
        <taxon>Noctuidae</taxon>
        <taxon>Amphipyrinae</taxon>
        <taxon>Spodoptera</taxon>
    </lineage>
</organism>
<keyword evidence="2 4" id="KW-0808">Transferase</keyword>
<dbReference type="AlphaFoldDB" id="A0A9P0I2M3"/>
<dbReference type="Proteomes" id="UP001153321">
    <property type="component" value="Chromosome 17"/>
</dbReference>
<evidence type="ECO:0000313" key="7">
    <source>
        <dbReference type="Proteomes" id="UP001153321"/>
    </source>
</evidence>
<dbReference type="SUPFAM" id="SSF56104">
    <property type="entry name" value="SAICAR synthase-like"/>
    <property type="match status" value="1"/>
</dbReference>
<dbReference type="InterPro" id="IPR038286">
    <property type="entry name" value="IPK_sf"/>
</dbReference>
<feature type="region of interest" description="Disordered" evidence="5">
    <location>
        <begin position="1"/>
        <end position="22"/>
    </location>
</feature>
<comment type="similarity">
    <text evidence="1 4">Belongs to the inositol phosphokinase (IPK) family.</text>
</comment>
<dbReference type="EMBL" id="LR824548">
    <property type="protein sequence ID" value="CAH1638326.1"/>
    <property type="molecule type" value="Genomic_DNA"/>
</dbReference>
<feature type="compositionally biased region" description="Basic and acidic residues" evidence="5">
    <location>
        <begin position="159"/>
        <end position="174"/>
    </location>
</feature>
<name>A0A9P0I2M3_SPOLI</name>
<dbReference type="Pfam" id="PF03770">
    <property type="entry name" value="IPK"/>
    <property type="match status" value="1"/>
</dbReference>
<dbReference type="GO" id="GO:0000828">
    <property type="term" value="F:inositol hexakisphosphate kinase activity"/>
    <property type="evidence" value="ECO:0007669"/>
    <property type="project" value="TreeGrafter"/>
</dbReference>
<dbReference type="GO" id="GO:0046854">
    <property type="term" value="P:phosphatidylinositol phosphate biosynthetic process"/>
    <property type="evidence" value="ECO:0007669"/>
    <property type="project" value="TreeGrafter"/>
</dbReference>
<dbReference type="GO" id="GO:0005634">
    <property type="term" value="C:nucleus"/>
    <property type="evidence" value="ECO:0007669"/>
    <property type="project" value="TreeGrafter"/>
</dbReference>
<feature type="compositionally biased region" description="Basic and acidic residues" evidence="5">
    <location>
        <begin position="389"/>
        <end position="410"/>
    </location>
</feature>
<feature type="region of interest" description="Disordered" evidence="5">
    <location>
        <begin position="153"/>
        <end position="180"/>
    </location>
</feature>
<dbReference type="GO" id="GO:0005737">
    <property type="term" value="C:cytoplasm"/>
    <property type="evidence" value="ECO:0007669"/>
    <property type="project" value="TreeGrafter"/>
</dbReference>
<accession>A0A9P0I2M3</accession>
<evidence type="ECO:0000313" key="6">
    <source>
        <dbReference type="EMBL" id="CAH1638326.1"/>
    </source>
</evidence>
<keyword evidence="3 4" id="KW-0418">Kinase</keyword>
<proteinExistence type="inferred from homology"/>
<evidence type="ECO:0000256" key="4">
    <source>
        <dbReference type="RuleBase" id="RU363090"/>
    </source>
</evidence>
<evidence type="ECO:0000256" key="1">
    <source>
        <dbReference type="ARBA" id="ARBA00007374"/>
    </source>
</evidence>
<gene>
    <name evidence="6" type="ORF">SPLIT_LOCUS3684</name>
</gene>
<dbReference type="Gene3D" id="3.30.470.160">
    <property type="entry name" value="Inositol polyphosphate kinase"/>
    <property type="match status" value="1"/>
</dbReference>
<evidence type="ECO:0000256" key="3">
    <source>
        <dbReference type="ARBA" id="ARBA00022777"/>
    </source>
</evidence>
<dbReference type="GO" id="GO:0032958">
    <property type="term" value="P:inositol phosphate biosynthetic process"/>
    <property type="evidence" value="ECO:0007669"/>
    <property type="project" value="InterPro"/>
</dbReference>
<dbReference type="EC" id="2.7.-.-" evidence="4"/>
<protein>
    <recommendedName>
        <fullName evidence="4">Kinase</fullName>
        <ecNumber evidence="4">2.7.-.-</ecNumber>
    </recommendedName>
</protein>
<dbReference type="InterPro" id="IPR005522">
    <property type="entry name" value="IPK"/>
</dbReference>
<reference evidence="6" key="1">
    <citation type="submission" date="2022-02" db="EMBL/GenBank/DDBJ databases">
        <authorList>
            <person name="King R."/>
        </authorList>
    </citation>
    <scope>NUCLEOTIDE SEQUENCE</scope>
</reference>
<dbReference type="PANTHER" id="PTHR12400">
    <property type="entry name" value="INOSITOL POLYPHOSPHATE KINASE"/>
    <property type="match status" value="1"/>
</dbReference>
<evidence type="ECO:0000256" key="5">
    <source>
        <dbReference type="SAM" id="MobiDB-lite"/>
    </source>
</evidence>